<accession>A0ABS7FE46</accession>
<dbReference type="Pfam" id="PF13443">
    <property type="entry name" value="HTH_26"/>
    <property type="match status" value="1"/>
</dbReference>
<dbReference type="RefSeq" id="WP_043578278.1">
    <property type="nucleotide sequence ID" value="NZ_CP142381.1"/>
</dbReference>
<dbReference type="InterPro" id="IPR001387">
    <property type="entry name" value="Cro/C1-type_HTH"/>
</dbReference>
<gene>
    <name evidence="2" type="ORF">KIF53_11710</name>
</gene>
<dbReference type="CDD" id="cd00093">
    <property type="entry name" value="HTH_XRE"/>
    <property type="match status" value="1"/>
</dbReference>
<dbReference type="InterPro" id="IPR010982">
    <property type="entry name" value="Lambda_DNA-bd_dom_sf"/>
</dbReference>
<protein>
    <submittedName>
        <fullName evidence="2">Helix-turn-helix domain-containing protein</fullName>
    </submittedName>
</protein>
<evidence type="ECO:0000313" key="3">
    <source>
        <dbReference type="Proteomes" id="UP000711178"/>
    </source>
</evidence>
<keyword evidence="3" id="KW-1185">Reference proteome</keyword>
<dbReference type="SUPFAM" id="SSF47413">
    <property type="entry name" value="lambda repressor-like DNA-binding domains"/>
    <property type="match status" value="1"/>
</dbReference>
<dbReference type="Proteomes" id="UP000711178">
    <property type="component" value="Unassembled WGS sequence"/>
</dbReference>
<proteinExistence type="predicted"/>
<dbReference type="EMBL" id="JAHDTB010000009">
    <property type="protein sequence ID" value="MBW8288292.1"/>
    <property type="molecule type" value="Genomic_DNA"/>
</dbReference>
<evidence type="ECO:0000313" key="2">
    <source>
        <dbReference type="EMBL" id="MBW8288292.1"/>
    </source>
</evidence>
<evidence type="ECO:0000259" key="1">
    <source>
        <dbReference type="PROSITE" id="PS50943"/>
    </source>
</evidence>
<dbReference type="GeneID" id="89684021"/>
<feature type="domain" description="HTH cro/C1-type" evidence="1">
    <location>
        <begin position="18"/>
        <end position="74"/>
    </location>
</feature>
<organism evidence="2 3">
    <name type="scientific">Chromobacterium subtsugae</name>
    <dbReference type="NCBI Taxonomy" id="251747"/>
    <lineage>
        <taxon>Bacteria</taxon>
        <taxon>Pseudomonadati</taxon>
        <taxon>Pseudomonadota</taxon>
        <taxon>Betaproteobacteria</taxon>
        <taxon>Neisseriales</taxon>
        <taxon>Chromobacteriaceae</taxon>
        <taxon>Chromobacterium</taxon>
    </lineage>
</organism>
<dbReference type="PROSITE" id="PS50943">
    <property type="entry name" value="HTH_CROC1"/>
    <property type="match status" value="1"/>
</dbReference>
<sequence>MHAKDLPKNNTSLNEFKLKAIKKIHDQKLTISALARMTGIKQSTLHKGLFEERELSFSNAHAIGNALDISLSGHGAAPGRMAPVLTHLSQLPSLRGPGLPIWDEYVLLQHAPGEGEAVLAIDRSLFRPALFPARAVVLVQTGERDGANLVYPHHDALCLGDNGKPPLGRIIGITFRKNQ</sequence>
<comment type="caution">
    <text evidence="2">The sequence shown here is derived from an EMBL/GenBank/DDBJ whole genome shotgun (WGS) entry which is preliminary data.</text>
</comment>
<reference evidence="2 3" key="1">
    <citation type="submission" date="2021-05" db="EMBL/GenBank/DDBJ databases">
        <title>Draft Whole Genome Sequencing Of Biosensor Chromobacterium violaceum Strain CV026 Reveals A Regulatory RNA In Chromobacterium violaceum Phenotype Regulatory Network.</title>
        <authorList>
            <person name="Hong K.W."/>
            <person name="Chan K.G."/>
            <person name="Chang C.-Y."/>
        </authorList>
    </citation>
    <scope>NUCLEOTIDE SEQUENCE [LARGE SCALE GENOMIC DNA]</scope>
    <source>
        <strain evidence="2 3">ATCC 31532</strain>
    </source>
</reference>
<name>A0ABS7FE46_9NEIS</name>
<dbReference type="Gene3D" id="1.10.260.40">
    <property type="entry name" value="lambda repressor-like DNA-binding domains"/>
    <property type="match status" value="1"/>
</dbReference>